<keyword evidence="3" id="KW-1185">Reference proteome</keyword>
<gene>
    <name evidence="2" type="ORF">FKW44_013119</name>
</gene>
<dbReference type="EMBL" id="CP045897">
    <property type="protein sequence ID" value="QQP51685.1"/>
    <property type="molecule type" value="Genomic_DNA"/>
</dbReference>
<evidence type="ECO:0000313" key="3">
    <source>
        <dbReference type="Proteomes" id="UP000595437"/>
    </source>
</evidence>
<reference evidence="3" key="1">
    <citation type="submission" date="2021-01" db="EMBL/GenBank/DDBJ databases">
        <title>Caligus Genome Assembly.</title>
        <authorList>
            <person name="Gallardo-Escarate C."/>
        </authorList>
    </citation>
    <scope>NUCLEOTIDE SEQUENCE [LARGE SCALE GENOMIC DNA]</scope>
</reference>
<dbReference type="Proteomes" id="UP000595437">
    <property type="component" value="Chromosome 8"/>
</dbReference>
<evidence type="ECO:0000256" key="1">
    <source>
        <dbReference type="SAM" id="MobiDB-lite"/>
    </source>
</evidence>
<evidence type="ECO:0000313" key="2">
    <source>
        <dbReference type="EMBL" id="QQP51685.1"/>
    </source>
</evidence>
<feature type="region of interest" description="Disordered" evidence="1">
    <location>
        <begin position="1"/>
        <end position="38"/>
    </location>
</feature>
<sequence length="67" mass="7285">MSRTPSWSAGTLSRGGKSSELNRAPAHSQDDGGPSLRCQRLFNDLKSAPAKRIIIFVTRRHGPGSHE</sequence>
<dbReference type="AlphaFoldDB" id="A0A7T8KB61"/>
<proteinExistence type="predicted"/>
<name>A0A7T8KB61_CALRO</name>
<organism evidence="2 3">
    <name type="scientific">Caligus rogercresseyi</name>
    <name type="common">Sea louse</name>
    <dbReference type="NCBI Taxonomy" id="217165"/>
    <lineage>
        <taxon>Eukaryota</taxon>
        <taxon>Metazoa</taxon>
        <taxon>Ecdysozoa</taxon>
        <taxon>Arthropoda</taxon>
        <taxon>Crustacea</taxon>
        <taxon>Multicrustacea</taxon>
        <taxon>Hexanauplia</taxon>
        <taxon>Copepoda</taxon>
        <taxon>Siphonostomatoida</taxon>
        <taxon>Caligidae</taxon>
        <taxon>Caligus</taxon>
    </lineage>
</organism>
<protein>
    <submittedName>
        <fullName evidence="2">Uncharacterized protein</fullName>
    </submittedName>
</protein>
<feature type="compositionally biased region" description="Polar residues" evidence="1">
    <location>
        <begin position="1"/>
        <end position="11"/>
    </location>
</feature>
<accession>A0A7T8KB61</accession>